<dbReference type="Gene3D" id="2.10.70.100">
    <property type="match status" value="2"/>
</dbReference>
<sequence length="1494" mass="170591">MVEARIDKLLAFISKKGYKSHNNQFLKESAIFLTELLDVNYVIIDKYSVDEPTVAKIECFYSKKEQKFLPKNTYNLADTPCENVINKSVCSYTSNTQNLFPKDILLKQLNIESYIGIPLWNSNKQPIGLIAIMDDKPIIDVKIVESIAQIIAIKIEKILAKIIFNDQINIKNENIEASQKNFEKLFNLTFEGILIHDNGIAIDVNLSFAKMFGYTKEELIGKNVIDLLFDKKFHSKIYTKNKNSYTLPYEIEGIRKDNTTFFIEIESKTIDTNISGHTRLAAIRDVSKRKLAENRLQEAQQIANVGSFIYDIAKETWESTPVLDSILGIDKNFKKDLESIAKFIYSEDLTTILTDINDLIEQKLNFYNKEYRILRQDNKEISWINTLGKLEFDIQGNPTKIFGTVQDITTAKNNQEELQKAKEKAEESENSLFEAQKIAGLGSYTFDINSGYWSSSVILNNIFDIDVNYTKNLDGWLQLIHPEDRADMDLYLKDEILAKRLFFDKQYRIVRNNDKEIRWVHGFGKLNCDTKGNPLQLIGTIQDITATIKTQNELQKAKEKAEESELLFKSLIKQAGDAMYLADFEGNIIEVNNKAVENSGYSRKELLNMNAKELEAEFNELDGKKSVWSKLTKSHQITIETLHKRKDGSIFPVEISIAALKIGTKKLLLGFARDISVRKKASSEIKLLSTAVNQSANSIVITDVQGKIEFTNPKFSEVTGFSAKEVLGKNTNILKSGLHDNDFYKHLWETILKGKTWQGQFQNKSKNGTLIWEQTTITPIKNDLGIITNFLGIKEDITEQKKSEIDLKAAYAKIKEKEDYLKRILETANEGFWIIDNKGFTVDVNIKLCSILGYNKEEIKNKSIFNFVDEKNSEIFTEQLKLREQGLSTTYEIELIKKNGKKAICLFNTSPIYDSENNKKGSFALVTNITKLKLASNKLKLRNKELSNLSIELYDSNKLLKESSNRFLSIFEQTPISIIEEDFSDVIELINQKKSETDNFENYLNENLTFVKECTSKIKILNANSTCINLFKVDNLIELVKHLRKTNNKNSYEALKKEFLAIANGETEFKTETEFINTQGEKIFAFIKLVILNTSGKAIATIVDITNIKNTENELRIAKEKAEESNRLKTEFLNNMSHEIRTPMNGILGFSELLNNAELSPAKRNYFVSIIQNSGKQLLQVIDDILEISRLGTKQVKVLETKVCVNDLLLELFSVFDLKAKENGVPLYIKNQLSDCESTIYTDKTKLQKIISNLLENALKFTNKGYISFGYTLVDDTLEIFVKDTGIGIKEEKQHIIFERFSQEEKDVSRNASGLGLGLSIAKENTELIGGKISVESVKWEGSTFWVKIPYKPVKNPNLENDNRCPKSVDERSKYKVLVVEDEEVNYLFIEIVLLDKIQLNCEILHATNGKEAVEICEKYNNIDLVLMDINMPIMNGYDATKKIKEFRPNLPIIAQTAYSTPEDKEKAYNAGCNDFISKPLNKNQLKTIIDSHL</sequence>
<dbReference type="InterPro" id="IPR013655">
    <property type="entry name" value="PAS_fold_3"/>
</dbReference>
<dbReference type="CDD" id="cd17546">
    <property type="entry name" value="REC_hyHK_CKI1_RcsC-like"/>
    <property type="match status" value="1"/>
</dbReference>
<dbReference type="InterPro" id="IPR001610">
    <property type="entry name" value="PAC"/>
</dbReference>
<dbReference type="PROSITE" id="PS50109">
    <property type="entry name" value="HIS_KIN"/>
    <property type="match status" value="1"/>
</dbReference>
<dbReference type="SUPFAM" id="SSF55874">
    <property type="entry name" value="ATPase domain of HSP90 chaperone/DNA topoisomerase II/histidine kinase"/>
    <property type="match status" value="1"/>
</dbReference>
<feature type="modified residue" description="4-aspartylphosphate" evidence="6">
    <location>
        <position position="1429"/>
    </location>
</feature>
<dbReference type="Gene3D" id="3.30.565.10">
    <property type="entry name" value="Histidine kinase-like ATPase, C-terminal domain"/>
    <property type="match status" value="1"/>
</dbReference>
<name>A0A1I6PKS2_9FLAO</name>
<dbReference type="Proteomes" id="UP000199312">
    <property type="component" value="Unassembled WGS sequence"/>
</dbReference>
<dbReference type="STRING" id="593133.SAMN04488006_1131"/>
<feature type="domain" description="PAS" evidence="10">
    <location>
        <begin position="684"/>
        <end position="742"/>
    </location>
</feature>
<dbReference type="InterPro" id="IPR029016">
    <property type="entry name" value="GAF-like_dom_sf"/>
</dbReference>
<dbReference type="OrthoDB" id="9811889at2"/>
<feature type="coiled-coil region" evidence="7">
    <location>
        <begin position="547"/>
        <end position="574"/>
    </location>
</feature>
<dbReference type="PROSITE" id="PS50113">
    <property type="entry name" value="PAC"/>
    <property type="match status" value="5"/>
</dbReference>
<evidence type="ECO:0000256" key="2">
    <source>
        <dbReference type="ARBA" id="ARBA00012438"/>
    </source>
</evidence>
<organism evidence="12 13">
    <name type="scientific">Lutibacter maritimus</name>
    <dbReference type="NCBI Taxonomy" id="593133"/>
    <lineage>
        <taxon>Bacteria</taxon>
        <taxon>Pseudomonadati</taxon>
        <taxon>Bacteroidota</taxon>
        <taxon>Flavobacteriia</taxon>
        <taxon>Flavobacteriales</taxon>
        <taxon>Flavobacteriaceae</taxon>
        <taxon>Lutibacter</taxon>
    </lineage>
</organism>
<dbReference type="PANTHER" id="PTHR43047">
    <property type="entry name" value="TWO-COMPONENT HISTIDINE PROTEIN KINASE"/>
    <property type="match status" value="1"/>
</dbReference>
<dbReference type="InterPro" id="IPR000014">
    <property type="entry name" value="PAS"/>
</dbReference>
<dbReference type="InterPro" id="IPR036097">
    <property type="entry name" value="HisK_dim/P_sf"/>
</dbReference>
<dbReference type="InterPro" id="IPR036890">
    <property type="entry name" value="HATPase_C_sf"/>
</dbReference>
<dbReference type="InterPro" id="IPR004358">
    <property type="entry name" value="Sig_transdc_His_kin-like_C"/>
</dbReference>
<dbReference type="Gene3D" id="3.40.50.2300">
    <property type="match status" value="1"/>
</dbReference>
<evidence type="ECO:0000256" key="7">
    <source>
        <dbReference type="SAM" id="Coils"/>
    </source>
</evidence>
<protein>
    <recommendedName>
        <fullName evidence="2">histidine kinase</fullName>
        <ecNumber evidence="2">2.7.13.3</ecNumber>
    </recommendedName>
</protein>
<dbReference type="SMART" id="SM00388">
    <property type="entry name" value="HisKA"/>
    <property type="match status" value="1"/>
</dbReference>
<dbReference type="PROSITE" id="PS50110">
    <property type="entry name" value="RESPONSE_REGULATORY"/>
    <property type="match status" value="1"/>
</dbReference>
<dbReference type="InterPro" id="IPR005467">
    <property type="entry name" value="His_kinase_dom"/>
</dbReference>
<evidence type="ECO:0000313" key="12">
    <source>
        <dbReference type="EMBL" id="SFS40678.1"/>
    </source>
</evidence>
<dbReference type="SMART" id="SM00091">
    <property type="entry name" value="PAS"/>
    <property type="match status" value="5"/>
</dbReference>
<dbReference type="SMART" id="SM00387">
    <property type="entry name" value="HATPase_c"/>
    <property type="match status" value="1"/>
</dbReference>
<dbReference type="SUPFAM" id="SSF55785">
    <property type="entry name" value="PYP-like sensor domain (PAS domain)"/>
    <property type="match status" value="6"/>
</dbReference>
<dbReference type="InterPro" id="IPR001789">
    <property type="entry name" value="Sig_transdc_resp-reg_receiver"/>
</dbReference>
<dbReference type="Gene3D" id="1.10.287.130">
    <property type="match status" value="1"/>
</dbReference>
<dbReference type="CDD" id="cd16922">
    <property type="entry name" value="HATPase_EvgS-ArcB-TorS-like"/>
    <property type="match status" value="1"/>
</dbReference>
<dbReference type="RefSeq" id="WP_090223530.1">
    <property type="nucleotide sequence ID" value="NZ_FOZP01000002.1"/>
</dbReference>
<evidence type="ECO:0000259" key="11">
    <source>
        <dbReference type="PROSITE" id="PS50113"/>
    </source>
</evidence>
<feature type="domain" description="PAC" evidence="11">
    <location>
        <begin position="755"/>
        <end position="809"/>
    </location>
</feature>
<dbReference type="CDD" id="cd00130">
    <property type="entry name" value="PAS"/>
    <property type="match status" value="5"/>
</dbReference>
<dbReference type="PRINTS" id="PR00344">
    <property type="entry name" value="BCTRLSENSOR"/>
</dbReference>
<evidence type="ECO:0000259" key="8">
    <source>
        <dbReference type="PROSITE" id="PS50109"/>
    </source>
</evidence>
<dbReference type="InterPro" id="IPR000700">
    <property type="entry name" value="PAS-assoc_C"/>
</dbReference>
<dbReference type="EC" id="2.7.13.3" evidence="2"/>
<gene>
    <name evidence="12" type="ORF">SAMN04488006_1131</name>
</gene>
<dbReference type="Gene3D" id="3.30.450.20">
    <property type="entry name" value="PAS domain"/>
    <property type="match status" value="6"/>
</dbReference>
<dbReference type="InterPro" id="IPR035965">
    <property type="entry name" value="PAS-like_dom_sf"/>
</dbReference>
<feature type="domain" description="PAC" evidence="11">
    <location>
        <begin position="247"/>
        <end position="298"/>
    </location>
</feature>
<feature type="domain" description="PAC" evidence="11">
    <location>
        <begin position="503"/>
        <end position="556"/>
    </location>
</feature>
<dbReference type="CDD" id="cd00082">
    <property type="entry name" value="HisKA"/>
    <property type="match status" value="1"/>
</dbReference>
<accession>A0A1I6PKS2</accession>
<dbReference type="InterPro" id="IPR003661">
    <property type="entry name" value="HisK_dim/P_dom"/>
</dbReference>
<evidence type="ECO:0000256" key="1">
    <source>
        <dbReference type="ARBA" id="ARBA00000085"/>
    </source>
</evidence>
<evidence type="ECO:0000256" key="4">
    <source>
        <dbReference type="ARBA" id="ARBA00022679"/>
    </source>
</evidence>
<dbReference type="SUPFAM" id="SSF55781">
    <property type="entry name" value="GAF domain-like"/>
    <property type="match status" value="1"/>
</dbReference>
<dbReference type="NCBIfam" id="TIGR00229">
    <property type="entry name" value="sensory_box"/>
    <property type="match status" value="4"/>
</dbReference>
<dbReference type="InterPro" id="IPR011006">
    <property type="entry name" value="CheY-like_superfamily"/>
</dbReference>
<dbReference type="SMART" id="SM00086">
    <property type="entry name" value="PAC"/>
    <property type="match status" value="6"/>
</dbReference>
<dbReference type="PROSITE" id="PS50112">
    <property type="entry name" value="PAS"/>
    <property type="match status" value="4"/>
</dbReference>
<feature type="domain" description="Response regulatory" evidence="9">
    <location>
        <begin position="1376"/>
        <end position="1494"/>
    </location>
</feature>
<keyword evidence="4" id="KW-0808">Transferase</keyword>
<feature type="domain" description="PAS" evidence="10">
    <location>
        <begin position="564"/>
        <end position="610"/>
    </location>
</feature>
<feature type="domain" description="Histidine kinase" evidence="8">
    <location>
        <begin position="1135"/>
        <end position="1353"/>
    </location>
</feature>
<dbReference type="SUPFAM" id="SSF52172">
    <property type="entry name" value="CheY-like"/>
    <property type="match status" value="1"/>
</dbReference>
<dbReference type="SUPFAM" id="SSF47384">
    <property type="entry name" value="Homodimeric domain of signal transducing histidine kinase"/>
    <property type="match status" value="1"/>
</dbReference>
<dbReference type="Pfam" id="PF02518">
    <property type="entry name" value="HATPase_c"/>
    <property type="match status" value="1"/>
</dbReference>
<evidence type="ECO:0000256" key="5">
    <source>
        <dbReference type="ARBA" id="ARBA00022777"/>
    </source>
</evidence>
<evidence type="ECO:0000256" key="6">
    <source>
        <dbReference type="PROSITE-ProRule" id="PRU00169"/>
    </source>
</evidence>
<keyword evidence="13" id="KW-1185">Reference proteome</keyword>
<dbReference type="Pfam" id="PF00512">
    <property type="entry name" value="HisKA"/>
    <property type="match status" value="1"/>
</dbReference>
<proteinExistence type="predicted"/>
<feature type="domain" description="PAC" evidence="11">
    <location>
        <begin position="367"/>
        <end position="420"/>
    </location>
</feature>
<dbReference type="InterPro" id="IPR003594">
    <property type="entry name" value="HATPase_dom"/>
</dbReference>
<evidence type="ECO:0000259" key="9">
    <source>
        <dbReference type="PROSITE" id="PS50110"/>
    </source>
</evidence>
<dbReference type="SMART" id="SM00448">
    <property type="entry name" value="REC"/>
    <property type="match status" value="1"/>
</dbReference>
<evidence type="ECO:0000259" key="10">
    <source>
        <dbReference type="PROSITE" id="PS50112"/>
    </source>
</evidence>
<keyword evidence="5" id="KW-0418">Kinase</keyword>
<dbReference type="Pfam" id="PF00072">
    <property type="entry name" value="Response_reg"/>
    <property type="match status" value="1"/>
</dbReference>
<feature type="domain" description="PAC" evidence="11">
    <location>
        <begin position="889"/>
        <end position="941"/>
    </location>
</feature>
<feature type="domain" description="PAS" evidence="10">
    <location>
        <begin position="817"/>
        <end position="881"/>
    </location>
</feature>
<keyword evidence="7" id="KW-0175">Coiled coil</keyword>
<dbReference type="EMBL" id="FOZP01000002">
    <property type="protein sequence ID" value="SFS40678.1"/>
    <property type="molecule type" value="Genomic_DNA"/>
</dbReference>
<dbReference type="PANTHER" id="PTHR43047:SF64">
    <property type="entry name" value="HISTIDINE KINASE CONTAINING CHEY-HOMOLOGOUS RECEIVER DOMAIN AND PAS DOMAIN-RELATED"/>
    <property type="match status" value="1"/>
</dbReference>
<dbReference type="GO" id="GO:0000155">
    <property type="term" value="F:phosphorelay sensor kinase activity"/>
    <property type="evidence" value="ECO:0007669"/>
    <property type="project" value="InterPro"/>
</dbReference>
<comment type="catalytic activity">
    <reaction evidence="1">
        <text>ATP + protein L-histidine = ADP + protein N-phospho-L-histidine.</text>
        <dbReference type="EC" id="2.7.13.3"/>
    </reaction>
</comment>
<dbReference type="Pfam" id="PF08447">
    <property type="entry name" value="PAS_3"/>
    <property type="match status" value="2"/>
</dbReference>
<keyword evidence="3 6" id="KW-0597">Phosphoprotein</keyword>
<evidence type="ECO:0000256" key="3">
    <source>
        <dbReference type="ARBA" id="ARBA00022553"/>
    </source>
</evidence>
<feature type="domain" description="PAS" evidence="10">
    <location>
        <begin position="193"/>
        <end position="228"/>
    </location>
</feature>
<dbReference type="Pfam" id="PF13426">
    <property type="entry name" value="PAS_9"/>
    <property type="match status" value="4"/>
</dbReference>
<feature type="coiled-coil region" evidence="7">
    <location>
        <begin position="408"/>
        <end position="438"/>
    </location>
</feature>
<evidence type="ECO:0000313" key="13">
    <source>
        <dbReference type="Proteomes" id="UP000199312"/>
    </source>
</evidence>
<reference evidence="13" key="1">
    <citation type="submission" date="2016-10" db="EMBL/GenBank/DDBJ databases">
        <authorList>
            <person name="Varghese N."/>
            <person name="Submissions S."/>
        </authorList>
    </citation>
    <scope>NUCLEOTIDE SEQUENCE [LARGE SCALE GENOMIC DNA]</scope>
    <source>
        <strain evidence="13">DSM 24450</strain>
    </source>
</reference>
<dbReference type="Gene3D" id="3.30.450.40">
    <property type="match status" value="1"/>
</dbReference>